<dbReference type="GO" id="GO:0006368">
    <property type="term" value="P:transcription elongation by RNA polymerase II"/>
    <property type="evidence" value="ECO:0007669"/>
    <property type="project" value="InterPro"/>
</dbReference>
<dbReference type="InterPro" id="IPR007149">
    <property type="entry name" value="Leo1"/>
</dbReference>
<dbReference type="EMBL" id="LUCM01009855">
    <property type="protein sequence ID" value="KAA0186278.1"/>
    <property type="molecule type" value="Genomic_DNA"/>
</dbReference>
<evidence type="ECO:0000313" key="2">
    <source>
        <dbReference type="EMBL" id="KAA0186278.1"/>
    </source>
</evidence>
<dbReference type="GO" id="GO:0016593">
    <property type="term" value="C:Cdc73/Paf1 complex"/>
    <property type="evidence" value="ECO:0007669"/>
    <property type="project" value="InterPro"/>
</dbReference>
<dbReference type="AlphaFoldDB" id="A0A8E0RQ38"/>
<sequence>MSSDSENDLSPSPREHDDGQADSSALDSFSDDANDHSPNVITQKDVFGSDTESDEPPPSPKKASQRAKKRHVQDTDESDSDQLLSSADEHDQQSSAKHARKDTTPLSKSASKSRPVADSSSDLSDGDEPGRDNNSDTAANEDDNGSAHAEPENSSEGEPEEDDDAPVSRRHTQRHGSSSAEQSDSDTEKDEHHMQTGPSGRSRVVRNDDNDDEDDSDEQEQDAEDASAGEHEGEVDDNDPGDHQGDDQSGEGDGADQEPDETRIAVDFPLIRADLGKEMYLVKMPNFLSVETRPFDPNYYEDELDEDEVLDEEGRTRLKLKVENTIRWRYGRTPEGELVHESNARIVRWSDGSLSLHLGDEIFDIHKVDIQSDFNYLFIREGSGLQGQSSLRTKLTFRPHSTDSFTHRKITLSLADKTNKSQKVKILPVVGADPETNRNDLVRKEEEKLRAALRRENKLRRMRERQAMSRSSFGSDRRRGYADEEDEDEEDDGNTTSLNALKRNAKASLNASRKGQISLKFINQIYPC</sequence>
<evidence type="ECO:0000256" key="1">
    <source>
        <dbReference type="SAM" id="MobiDB-lite"/>
    </source>
</evidence>
<feature type="compositionally biased region" description="Acidic residues" evidence="1">
    <location>
        <begin position="209"/>
        <end position="239"/>
    </location>
</feature>
<dbReference type="PANTHER" id="PTHR23146:SF0">
    <property type="entry name" value="RNA POLYMERASE-ASSOCIATED PROTEIN LEO1"/>
    <property type="match status" value="1"/>
</dbReference>
<dbReference type="GO" id="GO:0032968">
    <property type="term" value="P:positive regulation of transcription elongation by RNA polymerase II"/>
    <property type="evidence" value="ECO:0007669"/>
    <property type="project" value="TreeGrafter"/>
</dbReference>
<dbReference type="OrthoDB" id="20844at2759"/>
<comment type="caution">
    <text evidence="2">The sequence shown here is derived from an EMBL/GenBank/DDBJ whole genome shotgun (WGS) entry which is preliminary data.</text>
</comment>
<reference evidence="2" key="1">
    <citation type="submission" date="2019-05" db="EMBL/GenBank/DDBJ databases">
        <title>Annotation for the trematode Fasciolopsis buski.</title>
        <authorList>
            <person name="Choi Y.-J."/>
        </authorList>
    </citation>
    <scope>NUCLEOTIDE SEQUENCE</scope>
    <source>
        <strain evidence="2">HT</strain>
        <tissue evidence="2">Whole worm</tissue>
    </source>
</reference>
<feature type="region of interest" description="Disordered" evidence="1">
    <location>
        <begin position="458"/>
        <end position="499"/>
    </location>
</feature>
<keyword evidence="3" id="KW-1185">Reference proteome</keyword>
<feature type="compositionally biased region" description="Acidic residues" evidence="1">
    <location>
        <begin position="483"/>
        <end position="493"/>
    </location>
</feature>
<dbReference type="GO" id="GO:1990269">
    <property type="term" value="F:RNA polymerase II C-terminal domain phosphoserine binding"/>
    <property type="evidence" value="ECO:0007669"/>
    <property type="project" value="TreeGrafter"/>
</dbReference>
<accession>A0A8E0RQ38</accession>
<proteinExistence type="predicted"/>
<feature type="compositionally biased region" description="Acidic residues" evidence="1">
    <location>
        <begin position="153"/>
        <end position="165"/>
    </location>
</feature>
<name>A0A8E0RQ38_9TREM</name>
<dbReference type="PANTHER" id="PTHR23146">
    <property type="entry name" value="LEO1 PROTEIN"/>
    <property type="match status" value="1"/>
</dbReference>
<feature type="region of interest" description="Disordered" evidence="1">
    <location>
        <begin position="1"/>
        <end position="265"/>
    </location>
</feature>
<evidence type="ECO:0000313" key="3">
    <source>
        <dbReference type="Proteomes" id="UP000728185"/>
    </source>
</evidence>
<feature type="compositionally biased region" description="Polar residues" evidence="1">
    <location>
        <begin position="104"/>
        <end position="123"/>
    </location>
</feature>
<organism evidence="2 3">
    <name type="scientific">Fasciolopsis buskii</name>
    <dbReference type="NCBI Taxonomy" id="27845"/>
    <lineage>
        <taxon>Eukaryota</taxon>
        <taxon>Metazoa</taxon>
        <taxon>Spiralia</taxon>
        <taxon>Lophotrochozoa</taxon>
        <taxon>Platyhelminthes</taxon>
        <taxon>Trematoda</taxon>
        <taxon>Digenea</taxon>
        <taxon>Plagiorchiida</taxon>
        <taxon>Echinostomata</taxon>
        <taxon>Echinostomatoidea</taxon>
        <taxon>Fasciolidae</taxon>
        <taxon>Fasciolopsis</taxon>
    </lineage>
</organism>
<feature type="compositionally biased region" description="Polar residues" evidence="1">
    <location>
        <begin position="1"/>
        <end position="10"/>
    </location>
</feature>
<gene>
    <name evidence="2" type="ORF">FBUS_05733</name>
</gene>
<protein>
    <submittedName>
        <fullName evidence="2">RNA polymerase-associated protein LEO1</fullName>
    </submittedName>
</protein>
<dbReference type="Proteomes" id="UP000728185">
    <property type="component" value="Unassembled WGS sequence"/>
</dbReference>
<dbReference type="Pfam" id="PF04004">
    <property type="entry name" value="Leo1"/>
    <property type="match status" value="1"/>
</dbReference>
<feature type="compositionally biased region" description="Acidic residues" evidence="1">
    <location>
        <begin position="248"/>
        <end position="259"/>
    </location>
</feature>